<dbReference type="OrthoDB" id="3787809at2"/>
<evidence type="ECO:0000313" key="1">
    <source>
        <dbReference type="EMBL" id="TCO33406.1"/>
    </source>
</evidence>
<evidence type="ECO:0008006" key="3">
    <source>
        <dbReference type="Google" id="ProtNLM"/>
    </source>
</evidence>
<dbReference type="Proteomes" id="UP000294508">
    <property type="component" value="Unassembled WGS sequence"/>
</dbReference>
<dbReference type="AlphaFoldDB" id="A0A4R2HR66"/>
<reference evidence="1 2" key="1">
    <citation type="journal article" date="2015" name="Stand. Genomic Sci.">
        <title>Genomic Encyclopedia of Bacterial and Archaeal Type Strains, Phase III: the genomes of soil and plant-associated and newly described type strains.</title>
        <authorList>
            <person name="Whitman W.B."/>
            <person name="Woyke T."/>
            <person name="Klenk H.P."/>
            <person name="Zhou Y."/>
            <person name="Lilburn T.G."/>
            <person name="Beck B.J."/>
            <person name="De Vos P."/>
            <person name="Vandamme P."/>
            <person name="Eisen J.A."/>
            <person name="Garrity G."/>
            <person name="Hugenholtz P."/>
            <person name="Kyrpides N.C."/>
        </authorList>
    </citation>
    <scope>NUCLEOTIDE SEQUENCE [LARGE SCALE GENOMIC DNA]</scope>
    <source>
        <strain evidence="1 2">VKM Ac-2572</strain>
    </source>
</reference>
<gene>
    <name evidence="1" type="ORF">EV652_103407</name>
</gene>
<organism evidence="1 2">
    <name type="scientific">Kribbella steppae</name>
    <dbReference type="NCBI Taxonomy" id="2512223"/>
    <lineage>
        <taxon>Bacteria</taxon>
        <taxon>Bacillati</taxon>
        <taxon>Actinomycetota</taxon>
        <taxon>Actinomycetes</taxon>
        <taxon>Propionibacteriales</taxon>
        <taxon>Kribbellaceae</taxon>
        <taxon>Kribbella</taxon>
    </lineage>
</organism>
<dbReference type="RefSeq" id="WP_132208867.1">
    <property type="nucleotide sequence ID" value="NZ_SLWN01000003.1"/>
</dbReference>
<proteinExistence type="predicted"/>
<keyword evidence="2" id="KW-1185">Reference proteome</keyword>
<evidence type="ECO:0000313" key="2">
    <source>
        <dbReference type="Proteomes" id="UP000294508"/>
    </source>
</evidence>
<accession>A0A4R2HR66</accession>
<protein>
    <recommendedName>
        <fullName evidence="3">ACT domain-containing protein</fullName>
    </recommendedName>
</protein>
<sequence>MIARPACVAYEVTVVGPLGPVLRAAFPEQHFAAIEACTVIRLRVPAERDLDLVDLVGLFESAGIVVQDLFRSSVPGQDGAVERRR</sequence>
<name>A0A4R2HR66_9ACTN</name>
<dbReference type="EMBL" id="SLWN01000003">
    <property type="protein sequence ID" value="TCO33406.1"/>
    <property type="molecule type" value="Genomic_DNA"/>
</dbReference>
<comment type="caution">
    <text evidence="1">The sequence shown here is derived from an EMBL/GenBank/DDBJ whole genome shotgun (WGS) entry which is preliminary data.</text>
</comment>